<comment type="caution">
    <text evidence="1">The sequence shown here is derived from an EMBL/GenBank/DDBJ whole genome shotgun (WGS) entry which is preliminary data.</text>
</comment>
<name>A0ACB8SKF0_9AGAM</name>
<evidence type="ECO:0000313" key="1">
    <source>
        <dbReference type="EMBL" id="KAI0056722.1"/>
    </source>
</evidence>
<organism evidence="1 2">
    <name type="scientific">Artomyces pyxidatus</name>
    <dbReference type="NCBI Taxonomy" id="48021"/>
    <lineage>
        <taxon>Eukaryota</taxon>
        <taxon>Fungi</taxon>
        <taxon>Dikarya</taxon>
        <taxon>Basidiomycota</taxon>
        <taxon>Agaricomycotina</taxon>
        <taxon>Agaricomycetes</taxon>
        <taxon>Russulales</taxon>
        <taxon>Auriscalpiaceae</taxon>
        <taxon>Artomyces</taxon>
    </lineage>
</organism>
<proteinExistence type="predicted"/>
<dbReference type="Proteomes" id="UP000814140">
    <property type="component" value="Unassembled WGS sequence"/>
</dbReference>
<reference evidence="1" key="2">
    <citation type="journal article" date="2022" name="New Phytol.">
        <title>Evolutionary transition to the ectomycorrhizal habit in the genomes of a hyperdiverse lineage of mushroom-forming fungi.</title>
        <authorList>
            <person name="Looney B."/>
            <person name="Miyauchi S."/>
            <person name="Morin E."/>
            <person name="Drula E."/>
            <person name="Courty P.E."/>
            <person name="Kohler A."/>
            <person name="Kuo A."/>
            <person name="LaButti K."/>
            <person name="Pangilinan J."/>
            <person name="Lipzen A."/>
            <person name="Riley R."/>
            <person name="Andreopoulos W."/>
            <person name="He G."/>
            <person name="Johnson J."/>
            <person name="Nolan M."/>
            <person name="Tritt A."/>
            <person name="Barry K.W."/>
            <person name="Grigoriev I.V."/>
            <person name="Nagy L.G."/>
            <person name="Hibbett D."/>
            <person name="Henrissat B."/>
            <person name="Matheny P.B."/>
            <person name="Labbe J."/>
            <person name="Martin F.M."/>
        </authorList>
    </citation>
    <scope>NUCLEOTIDE SEQUENCE</scope>
    <source>
        <strain evidence="1">HHB10654</strain>
    </source>
</reference>
<sequence>MLTSILAAAAALFAASVSAAPLPAPAPLVLPSSITGSATFYTPGFGACGFTNAATDLVVAVAAATFDAFPGTPLTDNSLNPICGKTVTATSGGKTVQAKVVDRCAGCLGAVDLSFSPAAFDALASPTSGPIAVTWSLA</sequence>
<keyword evidence="2" id="KW-1185">Reference proteome</keyword>
<evidence type="ECO:0000313" key="2">
    <source>
        <dbReference type="Proteomes" id="UP000814140"/>
    </source>
</evidence>
<accession>A0ACB8SKF0</accession>
<protein>
    <submittedName>
        <fullName evidence="1">Uncharacterized protein</fullName>
    </submittedName>
</protein>
<dbReference type="EMBL" id="MU277259">
    <property type="protein sequence ID" value="KAI0056722.1"/>
    <property type="molecule type" value="Genomic_DNA"/>
</dbReference>
<reference evidence="1" key="1">
    <citation type="submission" date="2021-03" db="EMBL/GenBank/DDBJ databases">
        <authorList>
            <consortium name="DOE Joint Genome Institute"/>
            <person name="Ahrendt S."/>
            <person name="Looney B.P."/>
            <person name="Miyauchi S."/>
            <person name="Morin E."/>
            <person name="Drula E."/>
            <person name="Courty P.E."/>
            <person name="Chicoki N."/>
            <person name="Fauchery L."/>
            <person name="Kohler A."/>
            <person name="Kuo A."/>
            <person name="Labutti K."/>
            <person name="Pangilinan J."/>
            <person name="Lipzen A."/>
            <person name="Riley R."/>
            <person name="Andreopoulos W."/>
            <person name="He G."/>
            <person name="Johnson J."/>
            <person name="Barry K.W."/>
            <person name="Grigoriev I.V."/>
            <person name="Nagy L."/>
            <person name="Hibbett D."/>
            <person name="Henrissat B."/>
            <person name="Matheny P.B."/>
            <person name="Labbe J."/>
            <person name="Martin F."/>
        </authorList>
    </citation>
    <scope>NUCLEOTIDE SEQUENCE</scope>
    <source>
        <strain evidence="1">HHB10654</strain>
    </source>
</reference>
<gene>
    <name evidence="1" type="ORF">BV25DRAFT_1920753</name>
</gene>